<proteinExistence type="predicted"/>
<dbReference type="Gramene" id="OGLUM06G06560.1">
    <property type="protein sequence ID" value="OGLUM06G06560.1"/>
    <property type="gene ID" value="OGLUM06G06560"/>
</dbReference>
<name>A0A0E0A6B0_9ORYZ</name>
<protein>
    <submittedName>
        <fullName evidence="2">Uncharacterized protein</fullName>
    </submittedName>
</protein>
<organism evidence="2">
    <name type="scientific">Oryza glumipatula</name>
    <dbReference type="NCBI Taxonomy" id="40148"/>
    <lineage>
        <taxon>Eukaryota</taxon>
        <taxon>Viridiplantae</taxon>
        <taxon>Streptophyta</taxon>
        <taxon>Embryophyta</taxon>
        <taxon>Tracheophyta</taxon>
        <taxon>Spermatophyta</taxon>
        <taxon>Magnoliopsida</taxon>
        <taxon>Liliopsida</taxon>
        <taxon>Poales</taxon>
        <taxon>Poaceae</taxon>
        <taxon>BOP clade</taxon>
        <taxon>Oryzoideae</taxon>
        <taxon>Oryzeae</taxon>
        <taxon>Oryzinae</taxon>
        <taxon>Oryza</taxon>
    </lineage>
</organism>
<evidence type="ECO:0000313" key="2">
    <source>
        <dbReference type="EnsemblPlants" id="OGLUM06G06560.1"/>
    </source>
</evidence>
<dbReference type="AlphaFoldDB" id="A0A0E0A6B0"/>
<accession>A0A0E0A6B0</accession>
<feature type="compositionally biased region" description="Basic and acidic residues" evidence="1">
    <location>
        <begin position="28"/>
        <end position="42"/>
    </location>
</feature>
<dbReference type="HOGENOM" id="CLU_1888977_0_0_1"/>
<feature type="compositionally biased region" description="Basic residues" evidence="1">
    <location>
        <begin position="68"/>
        <end position="77"/>
    </location>
</feature>
<evidence type="ECO:0000313" key="3">
    <source>
        <dbReference type="Proteomes" id="UP000026961"/>
    </source>
</evidence>
<feature type="region of interest" description="Disordered" evidence="1">
    <location>
        <begin position="1"/>
        <end position="81"/>
    </location>
</feature>
<reference evidence="2" key="2">
    <citation type="submission" date="2018-05" db="EMBL/GenBank/DDBJ databases">
        <title>OgluRS3 (Oryza glumaepatula Reference Sequence Version 3).</title>
        <authorList>
            <person name="Zhang J."/>
            <person name="Kudrna D."/>
            <person name="Lee S."/>
            <person name="Talag J."/>
            <person name="Welchert J."/>
            <person name="Wing R.A."/>
        </authorList>
    </citation>
    <scope>NUCLEOTIDE SEQUENCE [LARGE SCALE GENOMIC DNA]</scope>
</reference>
<evidence type="ECO:0000256" key="1">
    <source>
        <dbReference type="SAM" id="MobiDB-lite"/>
    </source>
</evidence>
<dbReference type="Proteomes" id="UP000026961">
    <property type="component" value="Chromosome 6"/>
</dbReference>
<sequence length="135" mass="14854">MTHATTASLLREPSDNVHDEDDYQEEVPPTRRRLDDVHDERQTTPPPRCARRGIVTCSLLPRSPPPPARRRRGRARHCQGDEDKAIVVAPANLPVAGEGDAVDVAGPPWVGLDLALDHVAEPDRHVKGEVIYHGS</sequence>
<dbReference type="EnsemblPlants" id="OGLUM06G06560.1">
    <property type="protein sequence ID" value="OGLUM06G06560.1"/>
    <property type="gene ID" value="OGLUM06G06560"/>
</dbReference>
<reference evidence="2" key="1">
    <citation type="submission" date="2015-04" db="UniProtKB">
        <authorList>
            <consortium name="EnsemblPlants"/>
        </authorList>
    </citation>
    <scope>IDENTIFICATION</scope>
</reference>
<keyword evidence="3" id="KW-1185">Reference proteome</keyword>